<keyword evidence="2" id="KW-1185">Reference proteome</keyword>
<dbReference type="RefSeq" id="WP_191325028.1">
    <property type="nucleotide sequence ID" value="NZ_BMZP01000013.1"/>
</dbReference>
<organism evidence="1 2">
    <name type="scientific">Novosphingobium pokkalii</name>
    <dbReference type="NCBI Taxonomy" id="1770194"/>
    <lineage>
        <taxon>Bacteria</taxon>
        <taxon>Pseudomonadati</taxon>
        <taxon>Pseudomonadota</taxon>
        <taxon>Alphaproteobacteria</taxon>
        <taxon>Sphingomonadales</taxon>
        <taxon>Sphingomonadaceae</taxon>
        <taxon>Novosphingobium</taxon>
    </lineage>
</organism>
<name>A0ABV7V027_9SPHN</name>
<gene>
    <name evidence="1" type="ORF">ACFOOT_01940</name>
</gene>
<protein>
    <submittedName>
        <fullName evidence="1">Uncharacterized protein</fullName>
    </submittedName>
</protein>
<evidence type="ECO:0000313" key="1">
    <source>
        <dbReference type="EMBL" id="MFC3670176.1"/>
    </source>
</evidence>
<proteinExistence type="predicted"/>
<sequence length="226" mass="24723">MMRARTVAWYSSRYGDAMNRESGQIVNGCTMVFGTPFVLHVPLVAKRTGTPGGTIWICFPKEVEDDEDELAWIEGAPNIASLLRSDGMKARRLANEVAGAIRSIQTALTTIEEPPGGAGALRDAIVHHLDTAEVLIAKGRTEQLKHAQWDSQMACEKALKLLSEQRHATSLRRMIFTICSTSGRATSRSSGCGWATSPNGSGWPSGATARAHRFRWPTLFRATARR</sequence>
<dbReference type="EMBL" id="JBHRYE010000003">
    <property type="protein sequence ID" value="MFC3670176.1"/>
    <property type="molecule type" value="Genomic_DNA"/>
</dbReference>
<dbReference type="Proteomes" id="UP001595683">
    <property type="component" value="Unassembled WGS sequence"/>
</dbReference>
<reference evidence="2" key="1">
    <citation type="journal article" date="2019" name="Int. J. Syst. Evol. Microbiol.">
        <title>The Global Catalogue of Microorganisms (GCM) 10K type strain sequencing project: providing services to taxonomists for standard genome sequencing and annotation.</title>
        <authorList>
            <consortium name="The Broad Institute Genomics Platform"/>
            <consortium name="The Broad Institute Genome Sequencing Center for Infectious Disease"/>
            <person name="Wu L."/>
            <person name="Ma J."/>
        </authorList>
    </citation>
    <scope>NUCLEOTIDE SEQUENCE [LARGE SCALE GENOMIC DNA]</scope>
    <source>
        <strain evidence="2">KCTC 42224</strain>
    </source>
</reference>
<accession>A0ABV7V027</accession>
<comment type="caution">
    <text evidence="1">The sequence shown here is derived from an EMBL/GenBank/DDBJ whole genome shotgun (WGS) entry which is preliminary data.</text>
</comment>
<evidence type="ECO:0000313" key="2">
    <source>
        <dbReference type="Proteomes" id="UP001595683"/>
    </source>
</evidence>